<dbReference type="RefSeq" id="WP_344180334.1">
    <property type="nucleotide sequence ID" value="NZ_BAAANC010000003.1"/>
</dbReference>
<gene>
    <name evidence="2" type="ORF">GCM10009741_60970</name>
</gene>
<sequence>MSNQSDYDRRVKDILDRVAKGHLSSDEAATLIAAVTQPTAAAPVADESASGATTSPEAEAAAEADVPSASVWADVVDSPDAADTAPAPQHAAPDAPLDSAPTDTSSTASTVQDSVVDDGPAEQAVQPEVVEAVEAEQEEVEVEHSNVPVPSGVQRVTIRAVGRRVRLIGEPAITGVAVDGPHVIKRDGNTLAINSEGDMGVSLDGFSMLRNPTDLKAHVNGFAKELSIRVNPMLEVEIEVTGGSVVAERLPGLARVRVTAGTAKVHDVDGPIDMLVQAGSAHLDAQVTKGRSRVRVESGSATVNLRRGSDVRVHTESQLGRVTWTGAVNGQSKDVEIGRGRAALDVEVLVGTAQITSD</sequence>
<reference evidence="2 3" key="1">
    <citation type="journal article" date="2019" name="Int. J. Syst. Evol. Microbiol.">
        <title>The Global Catalogue of Microorganisms (GCM) 10K type strain sequencing project: providing services to taxonomists for standard genome sequencing and annotation.</title>
        <authorList>
            <consortium name="The Broad Institute Genomics Platform"/>
            <consortium name="The Broad Institute Genome Sequencing Center for Infectious Disease"/>
            <person name="Wu L."/>
            <person name="Ma J."/>
        </authorList>
    </citation>
    <scope>NUCLEOTIDE SEQUENCE [LARGE SCALE GENOMIC DNA]</scope>
    <source>
        <strain evidence="2 3">JCM 14303</strain>
    </source>
</reference>
<accession>A0ABN2BYG1</accession>
<feature type="compositionally biased region" description="Low complexity" evidence="1">
    <location>
        <begin position="39"/>
        <end position="110"/>
    </location>
</feature>
<evidence type="ECO:0000313" key="2">
    <source>
        <dbReference type="EMBL" id="GAA1548875.1"/>
    </source>
</evidence>
<evidence type="ECO:0000313" key="3">
    <source>
        <dbReference type="Proteomes" id="UP001500363"/>
    </source>
</evidence>
<keyword evidence="3" id="KW-1185">Reference proteome</keyword>
<comment type="caution">
    <text evidence="2">The sequence shown here is derived from an EMBL/GenBank/DDBJ whole genome shotgun (WGS) entry which is preliminary data.</text>
</comment>
<feature type="region of interest" description="Disordered" evidence="1">
    <location>
        <begin position="39"/>
        <end position="122"/>
    </location>
</feature>
<organism evidence="2 3">
    <name type="scientific">Kribbella lupini</name>
    <dbReference type="NCBI Taxonomy" id="291602"/>
    <lineage>
        <taxon>Bacteria</taxon>
        <taxon>Bacillati</taxon>
        <taxon>Actinomycetota</taxon>
        <taxon>Actinomycetes</taxon>
        <taxon>Propionibacteriales</taxon>
        <taxon>Kribbellaceae</taxon>
        <taxon>Kribbella</taxon>
    </lineage>
</organism>
<protein>
    <recommendedName>
        <fullName evidence="4">Adhesin</fullName>
    </recommendedName>
</protein>
<evidence type="ECO:0000256" key="1">
    <source>
        <dbReference type="SAM" id="MobiDB-lite"/>
    </source>
</evidence>
<dbReference type="Proteomes" id="UP001500363">
    <property type="component" value="Unassembled WGS sequence"/>
</dbReference>
<name>A0ABN2BYG1_9ACTN</name>
<proteinExistence type="predicted"/>
<dbReference type="EMBL" id="BAAANC010000003">
    <property type="protein sequence ID" value="GAA1548875.1"/>
    <property type="molecule type" value="Genomic_DNA"/>
</dbReference>
<evidence type="ECO:0008006" key="4">
    <source>
        <dbReference type="Google" id="ProtNLM"/>
    </source>
</evidence>